<reference evidence="2 3" key="1">
    <citation type="submission" date="2018-08" db="EMBL/GenBank/DDBJ databases">
        <title>Genome and evolution of the arbuscular mycorrhizal fungus Diversispora epigaea (formerly Glomus versiforme) and its bacterial endosymbionts.</title>
        <authorList>
            <person name="Sun X."/>
            <person name="Fei Z."/>
            <person name="Harrison M."/>
        </authorList>
    </citation>
    <scope>NUCLEOTIDE SEQUENCE [LARGE SCALE GENOMIC DNA]</scope>
    <source>
        <strain evidence="2 3">IT104</strain>
    </source>
</reference>
<sequence>MVADCYYNGFGIEKNKEKSFETCLESAEKGSLTAQSNVGANGIGIMKDEAKGFQWNKKTALNGNDAMCNVGCYYDNEKETFKWYLKAAKIGSSMAQHNLGDCYSNGEGSSERYKKAAENNNTDSQYWLGRFFY</sequence>
<evidence type="ECO:0000256" key="1">
    <source>
        <dbReference type="ARBA" id="ARBA00038101"/>
    </source>
</evidence>
<comment type="similarity">
    <text evidence="1">Belongs to the sel-1 family.</text>
</comment>
<gene>
    <name evidence="2" type="ORF">Glove_140g81</name>
</gene>
<dbReference type="SMART" id="SM00671">
    <property type="entry name" value="SEL1"/>
    <property type="match status" value="4"/>
</dbReference>
<dbReference type="Gene3D" id="1.25.40.10">
    <property type="entry name" value="Tetratricopeptide repeat domain"/>
    <property type="match status" value="2"/>
</dbReference>
<dbReference type="AlphaFoldDB" id="A0A397IV31"/>
<dbReference type="InterPro" id="IPR006597">
    <property type="entry name" value="Sel1-like"/>
</dbReference>
<dbReference type="PANTHER" id="PTHR11102:SF160">
    <property type="entry name" value="ERAD-ASSOCIATED E3 UBIQUITIN-PROTEIN LIGASE COMPONENT HRD3"/>
    <property type="match status" value="1"/>
</dbReference>
<dbReference type="InterPro" id="IPR011990">
    <property type="entry name" value="TPR-like_helical_dom_sf"/>
</dbReference>
<dbReference type="STRING" id="1348612.A0A397IV31"/>
<accession>A0A397IV31</accession>
<evidence type="ECO:0000313" key="2">
    <source>
        <dbReference type="EMBL" id="RHZ79875.1"/>
    </source>
</evidence>
<dbReference type="OrthoDB" id="2425131at2759"/>
<dbReference type="Proteomes" id="UP000266861">
    <property type="component" value="Unassembled WGS sequence"/>
</dbReference>
<dbReference type="InterPro" id="IPR050767">
    <property type="entry name" value="Sel1_AlgK"/>
</dbReference>
<keyword evidence="3" id="KW-1185">Reference proteome</keyword>
<evidence type="ECO:0000313" key="3">
    <source>
        <dbReference type="Proteomes" id="UP000266861"/>
    </source>
</evidence>
<name>A0A397IV31_9GLOM</name>
<proteinExistence type="inferred from homology"/>
<protein>
    <submittedName>
        <fullName evidence="2">Uncharacterized protein</fullName>
    </submittedName>
</protein>
<dbReference type="SUPFAM" id="SSF81901">
    <property type="entry name" value="HCP-like"/>
    <property type="match status" value="1"/>
</dbReference>
<dbReference type="Pfam" id="PF08238">
    <property type="entry name" value="Sel1"/>
    <property type="match status" value="4"/>
</dbReference>
<organism evidence="2 3">
    <name type="scientific">Diversispora epigaea</name>
    <dbReference type="NCBI Taxonomy" id="1348612"/>
    <lineage>
        <taxon>Eukaryota</taxon>
        <taxon>Fungi</taxon>
        <taxon>Fungi incertae sedis</taxon>
        <taxon>Mucoromycota</taxon>
        <taxon>Glomeromycotina</taxon>
        <taxon>Glomeromycetes</taxon>
        <taxon>Diversisporales</taxon>
        <taxon>Diversisporaceae</taxon>
        <taxon>Diversispora</taxon>
    </lineage>
</organism>
<dbReference type="PANTHER" id="PTHR11102">
    <property type="entry name" value="SEL-1-LIKE PROTEIN"/>
    <property type="match status" value="1"/>
</dbReference>
<comment type="caution">
    <text evidence="2">The sequence shown here is derived from an EMBL/GenBank/DDBJ whole genome shotgun (WGS) entry which is preliminary data.</text>
</comment>
<dbReference type="EMBL" id="PQFF01000131">
    <property type="protein sequence ID" value="RHZ79875.1"/>
    <property type="molecule type" value="Genomic_DNA"/>
</dbReference>